<comment type="caution">
    <text evidence="3">The sequence shown here is derived from an EMBL/GenBank/DDBJ whole genome shotgun (WGS) entry which is preliminary data.</text>
</comment>
<dbReference type="AlphaFoldDB" id="A0A2T0SLD4"/>
<dbReference type="Proteomes" id="UP000239210">
    <property type="component" value="Unassembled WGS sequence"/>
</dbReference>
<reference evidence="3 4" key="1">
    <citation type="submission" date="2018-03" db="EMBL/GenBank/DDBJ databases">
        <title>Genomic Encyclopedia of Archaeal and Bacterial Type Strains, Phase II (KMG-II): from individual species to whole genera.</title>
        <authorList>
            <person name="Goeker M."/>
        </authorList>
    </citation>
    <scope>NUCLEOTIDE SEQUENCE [LARGE SCALE GENOMIC DNA]</scope>
    <source>
        <strain evidence="3 4">DSM 45416</strain>
    </source>
</reference>
<dbReference type="InterPro" id="IPR002559">
    <property type="entry name" value="Transposase_11"/>
</dbReference>
<accession>A0A2T0SLD4</accession>
<evidence type="ECO:0000313" key="3">
    <source>
        <dbReference type="EMBL" id="PRY34227.1"/>
    </source>
</evidence>
<dbReference type="PANTHER" id="PTHR30007:SF1">
    <property type="entry name" value="BLR1914 PROTEIN"/>
    <property type="match status" value="1"/>
</dbReference>
<feature type="domain" description="Transposase IS4-like" evidence="2">
    <location>
        <begin position="2"/>
        <end position="141"/>
    </location>
</feature>
<dbReference type="GO" id="GO:0003677">
    <property type="term" value="F:DNA binding"/>
    <property type="evidence" value="ECO:0007669"/>
    <property type="project" value="InterPro"/>
</dbReference>
<organism evidence="3 4">
    <name type="scientific">Geodermatophilus tzadiensis</name>
    <dbReference type="NCBI Taxonomy" id="1137988"/>
    <lineage>
        <taxon>Bacteria</taxon>
        <taxon>Bacillati</taxon>
        <taxon>Actinomycetota</taxon>
        <taxon>Actinomycetes</taxon>
        <taxon>Geodermatophilales</taxon>
        <taxon>Geodermatophilaceae</taxon>
        <taxon>Geodermatophilus</taxon>
    </lineage>
</organism>
<gene>
    <name evidence="3" type="ORF">LY71_1362</name>
</gene>
<dbReference type="PANTHER" id="PTHR30007">
    <property type="entry name" value="PHP DOMAIN PROTEIN"/>
    <property type="match status" value="1"/>
</dbReference>
<dbReference type="GO" id="GO:0006313">
    <property type="term" value="P:DNA transposition"/>
    <property type="evidence" value="ECO:0007669"/>
    <property type="project" value="InterPro"/>
</dbReference>
<evidence type="ECO:0000256" key="1">
    <source>
        <dbReference type="SAM" id="MobiDB-lite"/>
    </source>
</evidence>
<feature type="region of interest" description="Disordered" evidence="1">
    <location>
        <begin position="74"/>
        <end position="94"/>
    </location>
</feature>
<evidence type="ECO:0000259" key="2">
    <source>
        <dbReference type="Pfam" id="PF01609"/>
    </source>
</evidence>
<dbReference type="GO" id="GO:0004803">
    <property type="term" value="F:transposase activity"/>
    <property type="evidence" value="ECO:0007669"/>
    <property type="project" value="InterPro"/>
</dbReference>
<evidence type="ECO:0000313" key="4">
    <source>
        <dbReference type="Proteomes" id="UP000239210"/>
    </source>
</evidence>
<sequence length="144" mass="15970">MTDGHGRALVFLLTGGNISDTTMFAPLLAALRVARAGPGRPRTRPEYVVADKGYSSRANRTLLRRRGIAHTIPEPRDQQANRRRKGSAGGRPVGFDKVRYARRNVVERGFCQVKQWRGLATRYGKHARHDAGALTLAALLTWLP</sequence>
<proteinExistence type="predicted"/>
<dbReference type="Pfam" id="PF01609">
    <property type="entry name" value="DDE_Tnp_1"/>
    <property type="match status" value="1"/>
</dbReference>
<keyword evidence="4" id="KW-1185">Reference proteome</keyword>
<name>A0A2T0SLD4_9ACTN</name>
<dbReference type="EMBL" id="PVTG01000036">
    <property type="protein sequence ID" value="PRY34227.1"/>
    <property type="molecule type" value="Genomic_DNA"/>
</dbReference>
<protein>
    <submittedName>
        <fullName evidence="3">Transposase</fullName>
    </submittedName>
</protein>